<evidence type="ECO:0000256" key="4">
    <source>
        <dbReference type="ARBA" id="ARBA00048098"/>
    </source>
</evidence>
<protein>
    <recommendedName>
        <fullName evidence="2">small monomeric GTPase</fullName>
        <ecNumber evidence="2">3.6.5.2</ecNumber>
    </recommendedName>
</protein>
<dbReference type="AlphaFoldDB" id="A0A9Q0MML1"/>
<reference evidence="5" key="1">
    <citation type="submission" date="2022-07" db="EMBL/GenBank/DDBJ databases">
        <authorList>
            <person name="Trinca V."/>
            <person name="Uliana J.V.C."/>
            <person name="Torres T.T."/>
            <person name="Ward R.J."/>
            <person name="Monesi N."/>
        </authorList>
    </citation>
    <scope>NUCLEOTIDE SEQUENCE</scope>
    <source>
        <strain evidence="5">HSMRA1968</strain>
        <tissue evidence="5">Whole embryos</tissue>
    </source>
</reference>
<dbReference type="PANTHER" id="PTHR45704">
    <property type="entry name" value="RAS-LIKE FAMILY MEMBER 11"/>
    <property type="match status" value="1"/>
</dbReference>
<dbReference type="Proteomes" id="UP001151699">
    <property type="component" value="Unassembled WGS sequence"/>
</dbReference>
<dbReference type="InterPro" id="IPR027417">
    <property type="entry name" value="P-loop_NTPase"/>
</dbReference>
<organism evidence="5 6">
    <name type="scientific">Pseudolycoriella hygida</name>
    <dbReference type="NCBI Taxonomy" id="35572"/>
    <lineage>
        <taxon>Eukaryota</taxon>
        <taxon>Metazoa</taxon>
        <taxon>Ecdysozoa</taxon>
        <taxon>Arthropoda</taxon>
        <taxon>Hexapoda</taxon>
        <taxon>Insecta</taxon>
        <taxon>Pterygota</taxon>
        <taxon>Neoptera</taxon>
        <taxon>Endopterygota</taxon>
        <taxon>Diptera</taxon>
        <taxon>Nematocera</taxon>
        <taxon>Sciaroidea</taxon>
        <taxon>Sciaridae</taxon>
        <taxon>Pseudolycoriella</taxon>
    </lineage>
</organism>
<dbReference type="GO" id="GO:0003925">
    <property type="term" value="F:G protein activity"/>
    <property type="evidence" value="ECO:0007669"/>
    <property type="project" value="UniProtKB-EC"/>
</dbReference>
<evidence type="ECO:0000256" key="3">
    <source>
        <dbReference type="ARBA" id="ARBA00022801"/>
    </source>
</evidence>
<dbReference type="InterPro" id="IPR051065">
    <property type="entry name" value="Ras-related_GTPase"/>
</dbReference>
<dbReference type="SMART" id="SM00175">
    <property type="entry name" value="RAB"/>
    <property type="match status" value="1"/>
</dbReference>
<accession>A0A9Q0MML1</accession>
<dbReference type="GO" id="GO:0005525">
    <property type="term" value="F:GTP binding"/>
    <property type="evidence" value="ECO:0007669"/>
    <property type="project" value="InterPro"/>
</dbReference>
<comment type="caution">
    <text evidence="5">The sequence shown here is derived from an EMBL/GenBank/DDBJ whole genome shotgun (WGS) entry which is preliminary data.</text>
</comment>
<feature type="non-terminal residue" evidence="5">
    <location>
        <position position="1"/>
    </location>
</feature>
<dbReference type="InterPro" id="IPR001806">
    <property type="entry name" value="Small_GTPase"/>
</dbReference>
<comment type="catalytic activity">
    <reaction evidence="4">
        <text>GTP + H2O = GDP + phosphate + H(+)</text>
        <dbReference type="Rhea" id="RHEA:19669"/>
        <dbReference type="ChEBI" id="CHEBI:15377"/>
        <dbReference type="ChEBI" id="CHEBI:15378"/>
        <dbReference type="ChEBI" id="CHEBI:37565"/>
        <dbReference type="ChEBI" id="CHEBI:43474"/>
        <dbReference type="ChEBI" id="CHEBI:58189"/>
        <dbReference type="EC" id="3.6.5.2"/>
    </reaction>
</comment>
<dbReference type="EMBL" id="WJQU01000762">
    <property type="protein sequence ID" value="KAJ6634295.1"/>
    <property type="molecule type" value="Genomic_DNA"/>
</dbReference>
<dbReference type="SUPFAM" id="SSF52540">
    <property type="entry name" value="P-loop containing nucleoside triphosphate hydrolases"/>
    <property type="match status" value="1"/>
</dbReference>
<gene>
    <name evidence="5" type="primary">Rerg_0</name>
    <name evidence="5" type="ORF">Bhyg_16327</name>
</gene>
<name>A0A9Q0MML1_9DIPT</name>
<dbReference type="Pfam" id="PF00071">
    <property type="entry name" value="Ras"/>
    <property type="match status" value="1"/>
</dbReference>
<sequence length="191" mass="21299">MATRGIRRKKSSLSEVKIAVFGAATVGKSENRYKHEGLVDGEPILFEILDTCPKNDDDDAISSVTAEHMQWADGILLVYAITDRNSFNYIRKAKVNLQPDIPVTLVGNKVDMVHLRQVSTEEGEILAKDFECKFCEISAAEHVTQVSEAFHDLCKEVLLARRKSKQSLLDRMLGGTRTYSRGKSDSALPKD</sequence>
<keyword evidence="6" id="KW-1185">Reference proteome</keyword>
<dbReference type="EC" id="3.6.5.2" evidence="2"/>
<dbReference type="PROSITE" id="PS51421">
    <property type="entry name" value="RAS"/>
    <property type="match status" value="1"/>
</dbReference>
<dbReference type="SMART" id="SM00173">
    <property type="entry name" value="RAS"/>
    <property type="match status" value="1"/>
</dbReference>
<proteinExistence type="inferred from homology"/>
<evidence type="ECO:0000256" key="2">
    <source>
        <dbReference type="ARBA" id="ARBA00011984"/>
    </source>
</evidence>
<keyword evidence="3" id="KW-0378">Hydrolase</keyword>
<evidence type="ECO:0000313" key="5">
    <source>
        <dbReference type="EMBL" id="KAJ6634295.1"/>
    </source>
</evidence>
<dbReference type="Gene3D" id="3.40.50.300">
    <property type="entry name" value="P-loop containing nucleotide triphosphate hydrolases"/>
    <property type="match status" value="1"/>
</dbReference>
<evidence type="ECO:0000313" key="6">
    <source>
        <dbReference type="Proteomes" id="UP001151699"/>
    </source>
</evidence>
<dbReference type="PROSITE" id="PS51419">
    <property type="entry name" value="RAB"/>
    <property type="match status" value="1"/>
</dbReference>
<evidence type="ECO:0000256" key="1">
    <source>
        <dbReference type="ARBA" id="ARBA00008344"/>
    </source>
</evidence>
<comment type="similarity">
    <text evidence="1">Belongs to the small GTPase superfamily. Ras family.</text>
</comment>
<dbReference type="OrthoDB" id="18798at2759"/>